<comment type="caution">
    <text evidence="1">The sequence shown here is derived from an EMBL/GenBank/DDBJ whole genome shotgun (WGS) entry which is preliminary data.</text>
</comment>
<keyword evidence="2" id="KW-1185">Reference proteome</keyword>
<gene>
    <name evidence="1" type="ORF">WQ57_09810</name>
</gene>
<evidence type="ECO:0000313" key="1">
    <source>
        <dbReference type="EMBL" id="KKK38107.1"/>
    </source>
</evidence>
<dbReference type="Proteomes" id="UP000034166">
    <property type="component" value="Unassembled WGS sequence"/>
</dbReference>
<organism evidence="1 2">
    <name type="scientific">Mesobacillus campisalis</name>
    <dbReference type="NCBI Taxonomy" id="1408103"/>
    <lineage>
        <taxon>Bacteria</taxon>
        <taxon>Bacillati</taxon>
        <taxon>Bacillota</taxon>
        <taxon>Bacilli</taxon>
        <taxon>Bacillales</taxon>
        <taxon>Bacillaceae</taxon>
        <taxon>Mesobacillus</taxon>
    </lineage>
</organism>
<sequence length="66" mass="7923">MEYFMNLSDNFSSTEEYVDPGRNNHLFYWIPYEANGAEKLNTDSQELYKWNLLNIIKQLLLTYSVH</sequence>
<evidence type="ECO:0000313" key="2">
    <source>
        <dbReference type="Proteomes" id="UP000034166"/>
    </source>
</evidence>
<dbReference type="EMBL" id="LAYY01000009">
    <property type="protein sequence ID" value="KKK38107.1"/>
    <property type="molecule type" value="Genomic_DNA"/>
</dbReference>
<dbReference type="PATRIC" id="fig|1408103.3.peg.2207"/>
<proteinExistence type="predicted"/>
<accession>A0A0M2SYQ6</accession>
<dbReference type="AlphaFoldDB" id="A0A0M2SYQ6"/>
<protein>
    <submittedName>
        <fullName evidence="1">Uncharacterized protein</fullName>
    </submittedName>
</protein>
<name>A0A0M2SYQ6_9BACI</name>
<reference evidence="1 2" key="1">
    <citation type="submission" date="2015-04" db="EMBL/GenBank/DDBJ databases">
        <title>Taxonomic description and genome sequence of Bacillus campisalis sp. nov., a novel member of the genus Bacillus isolated from solar saltern.</title>
        <authorList>
            <person name="Mathan Kumar R."/>
            <person name="Kaur G."/>
            <person name="Kumar A."/>
            <person name="Singh N.K."/>
            <person name="Kaur N."/>
            <person name="Kumar N."/>
            <person name="Mayilraj S."/>
        </authorList>
    </citation>
    <scope>NUCLEOTIDE SEQUENCE [LARGE SCALE GENOMIC DNA]</scope>
    <source>
        <strain evidence="1 2">SA2-6</strain>
    </source>
</reference>